<dbReference type="GO" id="GO:0046872">
    <property type="term" value="F:metal ion binding"/>
    <property type="evidence" value="ECO:0007669"/>
    <property type="project" value="UniProtKB-KW"/>
</dbReference>
<dbReference type="PANTHER" id="PTHR12053:SF3">
    <property type="entry name" value="CARBOXYPEPTIDASE Q"/>
    <property type="match status" value="1"/>
</dbReference>
<dbReference type="InterPro" id="IPR046450">
    <property type="entry name" value="PA_dom_sf"/>
</dbReference>
<dbReference type="Gene3D" id="3.50.30.30">
    <property type="match status" value="1"/>
</dbReference>
<evidence type="ECO:0000256" key="13">
    <source>
        <dbReference type="ARBA" id="ARBA00022833"/>
    </source>
</evidence>
<comment type="subunit">
    <text evidence="19">Homodimer. The monomeric form is inactive while the homodimer is active.</text>
</comment>
<keyword evidence="7" id="KW-0121">Carboxypeptidase</keyword>
<evidence type="ECO:0000256" key="1">
    <source>
        <dbReference type="ARBA" id="ARBA00004240"/>
    </source>
</evidence>
<dbReference type="EMBL" id="AP025314">
    <property type="protein sequence ID" value="BDD08745.1"/>
    <property type="molecule type" value="Genomic_DNA"/>
</dbReference>
<keyword evidence="14" id="KW-0333">Golgi apparatus</keyword>
<evidence type="ECO:0000256" key="2">
    <source>
        <dbReference type="ARBA" id="ARBA00004371"/>
    </source>
</evidence>
<keyword evidence="13" id="KW-0862">Zinc</keyword>
<evidence type="ECO:0000256" key="3">
    <source>
        <dbReference type="ARBA" id="ARBA00004555"/>
    </source>
</evidence>
<proteinExistence type="predicted"/>
<dbReference type="RefSeq" id="WP_338393982.1">
    <property type="nucleotide sequence ID" value="NZ_AP025314.1"/>
</dbReference>
<evidence type="ECO:0000259" key="22">
    <source>
        <dbReference type="Pfam" id="PF04389"/>
    </source>
</evidence>
<evidence type="ECO:0000313" key="23">
    <source>
        <dbReference type="EMBL" id="BDD08745.1"/>
    </source>
</evidence>
<evidence type="ECO:0000256" key="12">
    <source>
        <dbReference type="ARBA" id="ARBA00022824"/>
    </source>
</evidence>
<evidence type="ECO:0000256" key="20">
    <source>
        <dbReference type="ARBA" id="ARBA00033328"/>
    </source>
</evidence>
<reference evidence="23 24" key="1">
    <citation type="submission" date="2021-12" db="EMBL/GenBank/DDBJ databases">
        <title>Genome sequencing of bacteria with rrn-lacking chromosome and rrn-plasmid.</title>
        <authorList>
            <person name="Anda M."/>
            <person name="Iwasaki W."/>
        </authorList>
    </citation>
    <scope>NUCLEOTIDE SEQUENCE [LARGE SCALE GENOMIC DNA]</scope>
    <source>
        <strain evidence="23 24">DSM 100852</strain>
    </source>
</reference>
<evidence type="ECO:0000256" key="11">
    <source>
        <dbReference type="ARBA" id="ARBA00022801"/>
    </source>
</evidence>
<gene>
    <name evidence="23" type="ORF">FUAX_11770</name>
</gene>
<evidence type="ECO:0000256" key="19">
    <source>
        <dbReference type="ARBA" id="ARBA00025833"/>
    </source>
</evidence>
<dbReference type="Gene3D" id="3.40.630.10">
    <property type="entry name" value="Zn peptidases"/>
    <property type="match status" value="1"/>
</dbReference>
<dbReference type="InterPro" id="IPR007484">
    <property type="entry name" value="Peptidase_M28"/>
</dbReference>
<evidence type="ECO:0000256" key="6">
    <source>
        <dbReference type="ARBA" id="ARBA00022525"/>
    </source>
</evidence>
<evidence type="ECO:0000256" key="14">
    <source>
        <dbReference type="ARBA" id="ARBA00023034"/>
    </source>
</evidence>
<feature type="domain" description="Peptidase M28" evidence="22">
    <location>
        <begin position="255"/>
        <end position="437"/>
    </location>
</feature>
<keyword evidence="17" id="KW-0325">Glycoprotein</keyword>
<evidence type="ECO:0000313" key="24">
    <source>
        <dbReference type="Proteomes" id="UP001348817"/>
    </source>
</evidence>
<keyword evidence="15" id="KW-0482">Metalloprotease</keyword>
<protein>
    <recommendedName>
        <fullName evidence="5">Carboxypeptidase Q</fullName>
    </recommendedName>
    <alternativeName>
        <fullName evidence="20">Plasma glutamate carboxypeptidase</fullName>
    </alternativeName>
</protein>
<dbReference type="GO" id="GO:0005576">
    <property type="term" value="C:extracellular region"/>
    <property type="evidence" value="ECO:0007669"/>
    <property type="project" value="UniProtKB-SubCell"/>
</dbReference>
<keyword evidence="9" id="KW-0479">Metal-binding</keyword>
<name>A0AAU9D8Z4_9BACT</name>
<evidence type="ECO:0000256" key="15">
    <source>
        <dbReference type="ARBA" id="ARBA00023049"/>
    </source>
</evidence>
<dbReference type="AlphaFoldDB" id="A0AAU9D8Z4"/>
<dbReference type="KEGG" id="fax:FUAX_11770"/>
<keyword evidence="8" id="KW-0645">Protease</keyword>
<evidence type="ECO:0000256" key="16">
    <source>
        <dbReference type="ARBA" id="ARBA00023145"/>
    </source>
</evidence>
<keyword evidence="16" id="KW-0865">Zymogen</keyword>
<dbReference type="InterPro" id="IPR039866">
    <property type="entry name" value="CPQ"/>
</dbReference>
<dbReference type="GO" id="GO:0004180">
    <property type="term" value="F:carboxypeptidase activity"/>
    <property type="evidence" value="ECO:0007669"/>
    <property type="project" value="UniProtKB-KW"/>
</dbReference>
<evidence type="ECO:0000256" key="4">
    <source>
        <dbReference type="ARBA" id="ARBA00004613"/>
    </source>
</evidence>
<dbReference type="Pfam" id="PF04389">
    <property type="entry name" value="Peptidase_M28"/>
    <property type="match status" value="1"/>
</dbReference>
<sequence>MTKKVFFLALILCQCLWGQAQNQKDSLTIRRFFDETLTVSESHNNLRELCKNIGARLSGSPEAEKAVKWAYAKLKSYGLDTVYLQEVKVPRWERGQVETFSVNGKSLRACSLGGSVGTDGVLEGEIIEVRDFEELEKLGKSKIKGKIVFINAPLDPKLIDTFHAYSACGSYRYRGASNASEYGAKAVVIRSLASEHDDFPHTGSMGYAKGAVKIPAMAISTNDADYLEKQLRTGTPQKAKMAMDCQTLPDVTSYNVIAELKGKRNPERILLVGGHLDSWDKGEGAHDDGAGVVHSMEAIRLFKRFGIRPNNTLRCILFMNEENGNRGGETYAKQSTQKGEKHLAALESDRGGLVPRGFSVDAPQSRFAFLQQQKIEDLLKPYNLHVMRKGYGGVDINPLKKYGEQTLIGFLPDPQRYFQYHHSDNDVFENVDRRELELGSASIASLLYLIDKYEFGVVN</sequence>
<evidence type="ECO:0000256" key="21">
    <source>
        <dbReference type="SAM" id="SignalP"/>
    </source>
</evidence>
<accession>A0AAU9D8Z4</accession>
<comment type="subcellular location">
    <subcellularLocation>
        <location evidence="1">Endoplasmic reticulum</location>
    </subcellularLocation>
    <subcellularLocation>
        <location evidence="3">Golgi apparatus</location>
    </subcellularLocation>
    <subcellularLocation>
        <location evidence="2">Lysosome</location>
    </subcellularLocation>
    <subcellularLocation>
        <location evidence="4">Secreted</location>
    </subcellularLocation>
</comment>
<dbReference type="PANTHER" id="PTHR12053">
    <property type="entry name" value="PROTEASE FAMILY M28 PLASMA GLUTAMATE CARBOXYPEPTIDASE-RELATED"/>
    <property type="match status" value="1"/>
</dbReference>
<dbReference type="SUPFAM" id="SSF52025">
    <property type="entry name" value="PA domain"/>
    <property type="match status" value="1"/>
</dbReference>
<feature type="chain" id="PRO_5043358739" description="Carboxypeptidase Q" evidence="21">
    <location>
        <begin position="21"/>
        <end position="459"/>
    </location>
</feature>
<keyword evidence="24" id="KW-1185">Reference proteome</keyword>
<evidence type="ECO:0000256" key="17">
    <source>
        <dbReference type="ARBA" id="ARBA00023180"/>
    </source>
</evidence>
<evidence type="ECO:0000256" key="9">
    <source>
        <dbReference type="ARBA" id="ARBA00022723"/>
    </source>
</evidence>
<keyword evidence="12" id="KW-0256">Endoplasmic reticulum</keyword>
<keyword evidence="10 21" id="KW-0732">Signal</keyword>
<dbReference type="GO" id="GO:0070573">
    <property type="term" value="F:metallodipeptidase activity"/>
    <property type="evidence" value="ECO:0007669"/>
    <property type="project" value="InterPro"/>
</dbReference>
<evidence type="ECO:0000256" key="7">
    <source>
        <dbReference type="ARBA" id="ARBA00022645"/>
    </source>
</evidence>
<evidence type="ECO:0000256" key="8">
    <source>
        <dbReference type="ARBA" id="ARBA00022670"/>
    </source>
</evidence>
<feature type="signal peptide" evidence="21">
    <location>
        <begin position="1"/>
        <end position="20"/>
    </location>
</feature>
<dbReference type="SUPFAM" id="SSF53187">
    <property type="entry name" value="Zn-dependent exopeptidases"/>
    <property type="match status" value="1"/>
</dbReference>
<keyword evidence="6" id="KW-0964">Secreted</keyword>
<dbReference type="GO" id="GO:0005764">
    <property type="term" value="C:lysosome"/>
    <property type="evidence" value="ECO:0007669"/>
    <property type="project" value="UniProtKB-SubCell"/>
</dbReference>
<evidence type="ECO:0000256" key="10">
    <source>
        <dbReference type="ARBA" id="ARBA00022729"/>
    </source>
</evidence>
<keyword evidence="18" id="KW-0458">Lysosome</keyword>
<dbReference type="Proteomes" id="UP001348817">
    <property type="component" value="Chromosome"/>
</dbReference>
<dbReference type="GO" id="GO:0006508">
    <property type="term" value="P:proteolysis"/>
    <property type="evidence" value="ECO:0007669"/>
    <property type="project" value="UniProtKB-KW"/>
</dbReference>
<evidence type="ECO:0000256" key="5">
    <source>
        <dbReference type="ARBA" id="ARBA00014116"/>
    </source>
</evidence>
<evidence type="ECO:0000256" key="18">
    <source>
        <dbReference type="ARBA" id="ARBA00023228"/>
    </source>
</evidence>
<keyword evidence="11" id="KW-0378">Hydrolase</keyword>
<organism evidence="23 24">
    <name type="scientific">Fulvitalea axinellae</name>
    <dbReference type="NCBI Taxonomy" id="1182444"/>
    <lineage>
        <taxon>Bacteria</taxon>
        <taxon>Pseudomonadati</taxon>
        <taxon>Bacteroidota</taxon>
        <taxon>Cytophagia</taxon>
        <taxon>Cytophagales</taxon>
        <taxon>Persicobacteraceae</taxon>
        <taxon>Fulvitalea</taxon>
    </lineage>
</organism>